<dbReference type="InterPro" id="IPR016156">
    <property type="entry name" value="FAD/NAD-linked_Rdtase_dimer_sf"/>
</dbReference>
<dbReference type="GO" id="GO:0016651">
    <property type="term" value="F:oxidoreductase activity, acting on NAD(P)H"/>
    <property type="evidence" value="ECO:0007669"/>
    <property type="project" value="TreeGrafter"/>
</dbReference>
<dbReference type="SUPFAM" id="SSF51905">
    <property type="entry name" value="FAD/NAD(P)-binding domain"/>
    <property type="match status" value="1"/>
</dbReference>
<dbReference type="SUPFAM" id="SSF55424">
    <property type="entry name" value="FAD/NAD-linked reductases, dimerisation (C-terminal) domain"/>
    <property type="match status" value="1"/>
</dbReference>
<dbReference type="InterPro" id="IPR028202">
    <property type="entry name" value="Reductase_C"/>
</dbReference>
<dbReference type="InterPro" id="IPR023753">
    <property type="entry name" value="FAD/NAD-binding_dom"/>
</dbReference>
<dbReference type="InterPro" id="IPR036188">
    <property type="entry name" value="FAD/NAD-bd_sf"/>
</dbReference>
<evidence type="ECO:0000313" key="7">
    <source>
        <dbReference type="EMBL" id="PHV64692.1"/>
    </source>
</evidence>
<evidence type="ECO:0000313" key="8">
    <source>
        <dbReference type="Proteomes" id="UP000225108"/>
    </source>
</evidence>
<dbReference type="Pfam" id="PF14759">
    <property type="entry name" value="Reductase_C"/>
    <property type="match status" value="1"/>
</dbReference>
<dbReference type="PRINTS" id="PR00368">
    <property type="entry name" value="FADPNR"/>
</dbReference>
<name>A0A2G3PHU6_WILMA</name>
<sequence length="414" mass="43262">MSGTPSDTTAEPSLADPSTASVAIVGASLAGLSTARELRALGHTGEITLIGAEGHLPYDRPPLSKAVLCQGLVSVPVGLTDDEDVSAFRWRLGSSAIGIDHHAAGHDVLLDDGTSVTAATVVVATGARPRTLIGADMTGVHTLRTLDDALELRESMQRGGHMVVIGAGFVGCEVASSATAVGMAVTIVEASEAPGAALLGARLAHWLHSVHAGHGVTLRTGTAIETINGTARVESVTLADGTELPADTVVIGIGALPNTEWAAASGMAIDRGFLTDERCATAVAGVYAVGDCARVYNPITATHVRQEHWAAALDHARRAARSLLRLPPPKYTAPYFWSDQYDLRLQVCGTIPAGHSPTIVEGNLESDRFVAVYGDVDEPVAVVAAGGGRTFTRLRKYIDRSEDRRRTAQVLEHQ</sequence>
<evidence type="ECO:0000259" key="6">
    <source>
        <dbReference type="Pfam" id="PF14759"/>
    </source>
</evidence>
<organism evidence="7 8">
    <name type="scientific">Williamsia marianensis</name>
    <dbReference type="NCBI Taxonomy" id="85044"/>
    <lineage>
        <taxon>Bacteria</taxon>
        <taxon>Bacillati</taxon>
        <taxon>Actinomycetota</taxon>
        <taxon>Actinomycetes</taxon>
        <taxon>Mycobacteriales</taxon>
        <taxon>Nocardiaceae</taxon>
        <taxon>Williamsia</taxon>
    </lineage>
</organism>
<dbReference type="PANTHER" id="PTHR43557">
    <property type="entry name" value="APOPTOSIS-INDUCING FACTOR 1"/>
    <property type="match status" value="1"/>
</dbReference>
<evidence type="ECO:0000256" key="3">
    <source>
        <dbReference type="ARBA" id="ARBA00022827"/>
    </source>
</evidence>
<evidence type="ECO:0000256" key="1">
    <source>
        <dbReference type="ARBA" id="ARBA00001974"/>
    </source>
</evidence>
<feature type="domain" description="Reductase C-terminal" evidence="6">
    <location>
        <begin position="335"/>
        <end position="403"/>
    </location>
</feature>
<dbReference type="GO" id="GO:0005737">
    <property type="term" value="C:cytoplasm"/>
    <property type="evidence" value="ECO:0007669"/>
    <property type="project" value="TreeGrafter"/>
</dbReference>
<keyword evidence="4" id="KW-0560">Oxidoreductase</keyword>
<protein>
    <submittedName>
        <fullName evidence="7">FAD-dependent oxidoreductase</fullName>
    </submittedName>
</protein>
<evidence type="ECO:0000256" key="2">
    <source>
        <dbReference type="ARBA" id="ARBA00022630"/>
    </source>
</evidence>
<dbReference type="PRINTS" id="PR00411">
    <property type="entry name" value="PNDRDTASEI"/>
</dbReference>
<reference evidence="7 8" key="1">
    <citation type="submission" date="2017-10" db="EMBL/GenBank/DDBJ databases">
        <title>The draft genome sequence of Williamsia sp. BULT 1.1 isolated from the semi-arid grassland soils from South Africa.</title>
        <authorList>
            <person name="Kabwe M.H."/>
            <person name="Govender N."/>
            <person name="Mutseka Lunga P."/>
            <person name="Vikram S."/>
            <person name="Makhalanyane T.P."/>
        </authorList>
    </citation>
    <scope>NUCLEOTIDE SEQUENCE [LARGE SCALE GENOMIC DNA]</scope>
    <source>
        <strain evidence="7 8">BULT 1.1</strain>
    </source>
</reference>
<proteinExistence type="predicted"/>
<feature type="domain" description="FAD/NAD(P)-binding" evidence="5">
    <location>
        <begin position="21"/>
        <end position="315"/>
    </location>
</feature>
<gene>
    <name evidence="7" type="ORF">CSW57_23170</name>
</gene>
<dbReference type="PANTHER" id="PTHR43557:SF2">
    <property type="entry name" value="RIESKE DOMAIN-CONTAINING PROTEIN-RELATED"/>
    <property type="match status" value="1"/>
</dbReference>
<accession>A0A2G3PHU6</accession>
<dbReference type="EMBL" id="PEBD01000012">
    <property type="protein sequence ID" value="PHV64692.1"/>
    <property type="molecule type" value="Genomic_DNA"/>
</dbReference>
<evidence type="ECO:0000259" key="5">
    <source>
        <dbReference type="Pfam" id="PF07992"/>
    </source>
</evidence>
<keyword evidence="2" id="KW-0285">Flavoprotein</keyword>
<dbReference type="AlphaFoldDB" id="A0A2G3PHU6"/>
<dbReference type="RefSeq" id="WP_099384959.1">
    <property type="nucleotide sequence ID" value="NZ_PEBD01000012.1"/>
</dbReference>
<comment type="cofactor">
    <cofactor evidence="1">
        <name>FAD</name>
        <dbReference type="ChEBI" id="CHEBI:57692"/>
    </cofactor>
</comment>
<dbReference type="InterPro" id="IPR050446">
    <property type="entry name" value="FAD-oxidoreductase/Apoptosis"/>
</dbReference>
<dbReference type="Proteomes" id="UP000225108">
    <property type="component" value="Unassembled WGS sequence"/>
</dbReference>
<keyword evidence="3" id="KW-0274">FAD</keyword>
<evidence type="ECO:0000256" key="4">
    <source>
        <dbReference type="ARBA" id="ARBA00023002"/>
    </source>
</evidence>
<comment type="caution">
    <text evidence="7">The sequence shown here is derived from an EMBL/GenBank/DDBJ whole genome shotgun (WGS) entry which is preliminary data.</text>
</comment>
<dbReference type="Pfam" id="PF07992">
    <property type="entry name" value="Pyr_redox_2"/>
    <property type="match status" value="1"/>
</dbReference>
<dbReference type="Gene3D" id="3.30.390.30">
    <property type="match status" value="1"/>
</dbReference>
<dbReference type="Gene3D" id="3.50.50.60">
    <property type="entry name" value="FAD/NAD(P)-binding domain"/>
    <property type="match status" value="2"/>
</dbReference>